<comment type="caution">
    <text evidence="2">Lacks conserved residue(s) required for the propagation of feature annotation.</text>
</comment>
<dbReference type="InterPro" id="IPR001627">
    <property type="entry name" value="Semap_dom"/>
</dbReference>
<feature type="chain" id="PRO_5013750117" description="Sema domain-containing protein" evidence="3">
    <location>
        <begin position="25"/>
        <end position="112"/>
    </location>
</feature>
<proteinExistence type="predicted"/>
<sequence length="112" mass="12868">MNLFATSPFGIILFLSILVQKSNGKCKEAGSKPEMNLSIQYQLPHFIAETPIQNIILYKQHLYVGAVNKIYVLNETLQNVYEYKTGPVLENPSCAPCDEYFFKKYLLLWSSR</sequence>
<evidence type="ECO:0000256" key="3">
    <source>
        <dbReference type="SAM" id="SignalP"/>
    </source>
</evidence>
<dbReference type="InterPro" id="IPR015943">
    <property type="entry name" value="WD40/YVTN_repeat-like_dom_sf"/>
</dbReference>
<evidence type="ECO:0000256" key="2">
    <source>
        <dbReference type="PROSITE-ProRule" id="PRU00352"/>
    </source>
</evidence>
<name>A0A2D4PTE3_MICSU</name>
<reference evidence="5" key="1">
    <citation type="submission" date="2017-07" db="EMBL/GenBank/DDBJ databases">
        <authorList>
            <person name="Mikheyev A."/>
            <person name="Grau M."/>
        </authorList>
    </citation>
    <scope>NUCLEOTIDE SEQUENCE</scope>
    <source>
        <tissue evidence="5">Venom_gland</tissue>
    </source>
</reference>
<evidence type="ECO:0000313" key="5">
    <source>
        <dbReference type="EMBL" id="LAB61287.1"/>
    </source>
</evidence>
<keyword evidence="1" id="KW-0325">Glycoprotein</keyword>
<dbReference type="AlphaFoldDB" id="A0A2D4PTE3"/>
<evidence type="ECO:0000256" key="1">
    <source>
        <dbReference type="ARBA" id="ARBA00023180"/>
    </source>
</evidence>
<dbReference type="InterPro" id="IPR036352">
    <property type="entry name" value="Semap_dom_sf"/>
</dbReference>
<evidence type="ECO:0000259" key="4">
    <source>
        <dbReference type="PROSITE" id="PS51004"/>
    </source>
</evidence>
<reference evidence="5" key="2">
    <citation type="submission" date="2017-11" db="EMBL/GenBank/DDBJ databases">
        <title>Coralsnake Venomics: Analyses of Venom Gland Transcriptomes and Proteomes of Six Brazilian Taxa.</title>
        <authorList>
            <person name="Aird S.D."/>
            <person name="Jorge da Silva N."/>
            <person name="Qiu L."/>
            <person name="Villar-Briones A."/>
            <person name="Aparecida-Saddi V."/>
            <person name="Campos-Telles M.P."/>
            <person name="Grau M."/>
            <person name="Mikheyev A.S."/>
        </authorList>
    </citation>
    <scope>NUCLEOTIDE SEQUENCE</scope>
    <source>
        <tissue evidence="5">Venom_gland</tissue>
    </source>
</reference>
<protein>
    <recommendedName>
        <fullName evidence="4">Sema domain-containing protein</fullName>
    </recommendedName>
</protein>
<organism evidence="5">
    <name type="scientific">Micrurus surinamensis</name>
    <name type="common">Surinam coral snake</name>
    <dbReference type="NCBI Taxonomy" id="129470"/>
    <lineage>
        <taxon>Eukaryota</taxon>
        <taxon>Metazoa</taxon>
        <taxon>Chordata</taxon>
        <taxon>Craniata</taxon>
        <taxon>Vertebrata</taxon>
        <taxon>Euteleostomi</taxon>
        <taxon>Lepidosauria</taxon>
        <taxon>Squamata</taxon>
        <taxon>Bifurcata</taxon>
        <taxon>Unidentata</taxon>
        <taxon>Episquamata</taxon>
        <taxon>Toxicofera</taxon>
        <taxon>Serpentes</taxon>
        <taxon>Colubroidea</taxon>
        <taxon>Elapidae</taxon>
        <taxon>Elapinae</taxon>
        <taxon>Micrurus</taxon>
    </lineage>
</organism>
<dbReference type="PROSITE" id="PS51004">
    <property type="entry name" value="SEMA"/>
    <property type="match status" value="1"/>
</dbReference>
<keyword evidence="3" id="KW-0732">Signal</keyword>
<feature type="domain" description="Sema" evidence="4">
    <location>
        <begin position="27"/>
        <end position="112"/>
    </location>
</feature>
<dbReference type="Gene3D" id="2.130.10.10">
    <property type="entry name" value="YVTN repeat-like/Quinoprotein amine dehydrogenase"/>
    <property type="match status" value="1"/>
</dbReference>
<feature type="signal peptide" evidence="3">
    <location>
        <begin position="1"/>
        <end position="24"/>
    </location>
</feature>
<dbReference type="EMBL" id="IACN01095579">
    <property type="protein sequence ID" value="LAB61287.1"/>
    <property type="molecule type" value="Transcribed_RNA"/>
</dbReference>
<dbReference type="SUPFAM" id="SSF101912">
    <property type="entry name" value="Sema domain"/>
    <property type="match status" value="1"/>
</dbReference>
<accession>A0A2D4PTE3</accession>